<feature type="compositionally biased region" description="Gly residues" evidence="10">
    <location>
        <begin position="92"/>
        <end position="102"/>
    </location>
</feature>
<reference evidence="12 13" key="1">
    <citation type="submission" date="2020-07" db="EMBL/GenBank/DDBJ databases">
        <title>The yeast mating-type switching endonuclease HO is a domesticated member of an unorthodox homing genetic element family.</title>
        <authorList>
            <person name="Coughlan A.Y."/>
            <person name="Lombardi L."/>
            <person name="Braun-Galleani S."/>
            <person name="Martos A.R."/>
            <person name="Galeote V."/>
            <person name="Bigey F."/>
            <person name="Dequin S."/>
            <person name="Byrne K.P."/>
            <person name="Wolfe K.H."/>
        </authorList>
    </citation>
    <scope>NUCLEOTIDE SEQUENCE [LARGE SCALE GENOMIC DNA]</scope>
    <source>
        <strain evidence="12 13">NRRL Y-6702</strain>
    </source>
</reference>
<dbReference type="OrthoDB" id="654211at2759"/>
<dbReference type="RefSeq" id="XP_037145377.1">
    <property type="nucleotide sequence ID" value="XM_037289482.1"/>
</dbReference>
<keyword evidence="2" id="KW-0479">Metal-binding</keyword>
<feature type="domain" description="C2H2-type" evidence="11">
    <location>
        <begin position="8"/>
        <end position="35"/>
    </location>
</feature>
<protein>
    <recommendedName>
        <fullName evidence="11">C2H2-type domain-containing protein</fullName>
    </recommendedName>
</protein>
<dbReference type="SUPFAM" id="SSF57667">
    <property type="entry name" value="beta-beta-alpha zinc fingers"/>
    <property type="match status" value="1"/>
</dbReference>
<dbReference type="KEGG" id="zmk:HG535_0F01620"/>
<dbReference type="PROSITE" id="PS00028">
    <property type="entry name" value="ZINC_FINGER_C2H2_1"/>
    <property type="match status" value="2"/>
</dbReference>
<dbReference type="PANTHER" id="PTHR47428">
    <property type="entry name" value="REGULATORY PROTEIN MIG1-RELATED"/>
    <property type="match status" value="1"/>
</dbReference>
<dbReference type="InterPro" id="IPR013087">
    <property type="entry name" value="Znf_C2H2_type"/>
</dbReference>
<dbReference type="SMART" id="SM00355">
    <property type="entry name" value="ZnF_C2H2"/>
    <property type="match status" value="2"/>
</dbReference>
<gene>
    <name evidence="12" type="ORF">HG535_0F01620</name>
</gene>
<organism evidence="12 13">
    <name type="scientific">Zygotorulaspora mrakii</name>
    <name type="common">Zygosaccharomyces mrakii</name>
    <dbReference type="NCBI Taxonomy" id="42260"/>
    <lineage>
        <taxon>Eukaryota</taxon>
        <taxon>Fungi</taxon>
        <taxon>Dikarya</taxon>
        <taxon>Ascomycota</taxon>
        <taxon>Saccharomycotina</taxon>
        <taxon>Saccharomycetes</taxon>
        <taxon>Saccharomycetales</taxon>
        <taxon>Saccharomycetaceae</taxon>
        <taxon>Zygotorulaspora</taxon>
    </lineage>
</organism>
<dbReference type="GO" id="GO:0008270">
    <property type="term" value="F:zinc ion binding"/>
    <property type="evidence" value="ECO:0007669"/>
    <property type="project" value="UniProtKB-KW"/>
</dbReference>
<keyword evidence="4 9" id="KW-0863">Zinc-finger</keyword>
<dbReference type="PANTHER" id="PTHR47428:SF2">
    <property type="entry name" value="ZINC FINGER PROTEIN RSV1"/>
    <property type="match status" value="1"/>
</dbReference>
<dbReference type="AlphaFoldDB" id="A0A7H9B4N6"/>
<sequence length="883" mass="100634">MAANQKKYSCYFCSKTFSRSEHQARHERSHTGIKPFECKVCRHAFVRRDLLQRHIRTVHRDTLLMKRKSQQDQEQQESIARQNGVVEAEGGTADGGARGRGSGSSFSSGSGSGSCSGSGSGPGSGPGSVCELGSTKNELYLELLVNSMIRVNNDATAPLLAIKQGTFKKQSFDLGDEQCMVLQNLFARYASTATMSYENIRNFYNTGMRNLERVDKFKLTLSEINNDRILAILCIGSMRNQQIRDDIWQISWSNINDIVALDIMQHGFALIDYKPADILQFFNKFQRVYLDSKINQLFYWQTFDSWVKLLRITNEPNNISSLILNNIVREKFIGKFTVEEFFKNSRGSLQKLLLSSVDILSNVIYCHWLFFCKLNALQIFQNKIDFHNALKMVNTHYVRISKERRQQREQKKFKVKLQYKTSVPESFKKTINQRSLPIQSDNHWLLLETFWFEFMDQINSSRQIWFMDAIAPIDISLINENLSICALPILTIVQQTVNHEDIKKRYLSLITDVVIFLIKIFEIELSVNNVKFHPNRIFKLLSNQSIQLLLVFEYLTIFQDSNIEMYAIDHFMNEFIFSQGKVIDNMWDVRSSFLDTQSLIFIGFYQLVQAIIKNLKDEIITKKLRKIQSLSHHLQSRLNELSIDSLNYQNEYYYDYDSQSSTNRSINDPWQSNNGLAIQSPGSINSLPNNSVSSGSEGFNLQNVGMTHSSSLDSSTFRNSNVILPPLNMNMNSIRRPSLDQSMMLRNQQDFSFQHHRQQYNNNIIPNNNSRNSLGNNGNNGSNSINHNNGQFYSYGAEPVSPKTIPQTTEVLSPTFVTHVNNDTNPISSLTASSYVAPANASTVSPNSSCNVSDPAFSDSGSPPTINNVRLPPPSHLFGVSSK</sequence>
<dbReference type="Pfam" id="PF00096">
    <property type="entry name" value="zf-C2H2"/>
    <property type="match status" value="1"/>
</dbReference>
<proteinExistence type="predicted"/>
<dbReference type="Gene3D" id="3.30.160.60">
    <property type="entry name" value="Classic Zinc Finger"/>
    <property type="match status" value="2"/>
</dbReference>
<keyword evidence="6" id="KW-0805">Transcription regulation</keyword>
<evidence type="ECO:0000313" key="13">
    <source>
        <dbReference type="Proteomes" id="UP000509704"/>
    </source>
</evidence>
<dbReference type="PROSITE" id="PS50157">
    <property type="entry name" value="ZINC_FINGER_C2H2_2"/>
    <property type="match status" value="2"/>
</dbReference>
<evidence type="ECO:0000256" key="3">
    <source>
        <dbReference type="ARBA" id="ARBA00022737"/>
    </source>
</evidence>
<dbReference type="InterPro" id="IPR036236">
    <property type="entry name" value="Znf_C2H2_sf"/>
</dbReference>
<dbReference type="Proteomes" id="UP000509704">
    <property type="component" value="Chromosome 6"/>
</dbReference>
<keyword evidence="8" id="KW-0539">Nucleus</keyword>
<evidence type="ECO:0000256" key="6">
    <source>
        <dbReference type="ARBA" id="ARBA00023015"/>
    </source>
</evidence>
<evidence type="ECO:0000256" key="5">
    <source>
        <dbReference type="ARBA" id="ARBA00022833"/>
    </source>
</evidence>
<feature type="region of interest" description="Disordered" evidence="10">
    <location>
        <begin position="767"/>
        <end position="790"/>
    </location>
</feature>
<comment type="subcellular location">
    <subcellularLocation>
        <location evidence="1">Nucleus</location>
    </subcellularLocation>
</comment>
<feature type="compositionally biased region" description="Gly residues" evidence="10">
    <location>
        <begin position="110"/>
        <end position="126"/>
    </location>
</feature>
<dbReference type="GO" id="GO:0000978">
    <property type="term" value="F:RNA polymerase II cis-regulatory region sequence-specific DNA binding"/>
    <property type="evidence" value="ECO:0007669"/>
    <property type="project" value="TreeGrafter"/>
</dbReference>
<feature type="domain" description="C2H2-type" evidence="11">
    <location>
        <begin position="36"/>
        <end position="59"/>
    </location>
</feature>
<feature type="region of interest" description="Disordered" evidence="10">
    <location>
        <begin position="66"/>
        <end position="129"/>
    </location>
</feature>
<evidence type="ECO:0000313" key="12">
    <source>
        <dbReference type="EMBL" id="QLG73651.1"/>
    </source>
</evidence>
<dbReference type="EMBL" id="CP058609">
    <property type="protein sequence ID" value="QLG73651.1"/>
    <property type="molecule type" value="Genomic_DNA"/>
</dbReference>
<feature type="region of interest" description="Disordered" evidence="10">
    <location>
        <begin position="840"/>
        <end position="883"/>
    </location>
</feature>
<evidence type="ECO:0000259" key="11">
    <source>
        <dbReference type="PROSITE" id="PS50157"/>
    </source>
</evidence>
<keyword evidence="5" id="KW-0862">Zinc</keyword>
<evidence type="ECO:0000256" key="8">
    <source>
        <dbReference type="ARBA" id="ARBA00023242"/>
    </source>
</evidence>
<feature type="compositionally biased region" description="Polar residues" evidence="10">
    <location>
        <begin position="840"/>
        <end position="852"/>
    </location>
</feature>
<evidence type="ECO:0000256" key="4">
    <source>
        <dbReference type="ARBA" id="ARBA00022771"/>
    </source>
</evidence>
<keyword evidence="7" id="KW-0804">Transcription</keyword>
<feature type="compositionally biased region" description="Polar residues" evidence="10">
    <location>
        <begin position="72"/>
        <end position="81"/>
    </location>
</feature>
<evidence type="ECO:0000256" key="2">
    <source>
        <dbReference type="ARBA" id="ARBA00022723"/>
    </source>
</evidence>
<dbReference type="GO" id="GO:0005634">
    <property type="term" value="C:nucleus"/>
    <property type="evidence" value="ECO:0007669"/>
    <property type="project" value="UniProtKB-SubCell"/>
</dbReference>
<name>A0A7H9B4N6_ZYGMR</name>
<feature type="compositionally biased region" description="Polar residues" evidence="10">
    <location>
        <begin position="859"/>
        <end position="868"/>
    </location>
</feature>
<evidence type="ECO:0000256" key="7">
    <source>
        <dbReference type="ARBA" id="ARBA00023163"/>
    </source>
</evidence>
<dbReference type="GO" id="GO:0005737">
    <property type="term" value="C:cytoplasm"/>
    <property type="evidence" value="ECO:0007669"/>
    <property type="project" value="TreeGrafter"/>
</dbReference>
<evidence type="ECO:0000256" key="1">
    <source>
        <dbReference type="ARBA" id="ARBA00004123"/>
    </source>
</evidence>
<evidence type="ECO:0000256" key="10">
    <source>
        <dbReference type="SAM" id="MobiDB-lite"/>
    </source>
</evidence>
<dbReference type="InterPro" id="IPR051007">
    <property type="entry name" value="creA/MIG_C2H2-ZnF"/>
</dbReference>
<accession>A0A7H9B4N6</accession>
<dbReference type="GeneID" id="59237410"/>
<keyword evidence="13" id="KW-1185">Reference proteome</keyword>
<evidence type="ECO:0000256" key="9">
    <source>
        <dbReference type="PROSITE-ProRule" id="PRU00042"/>
    </source>
</evidence>
<dbReference type="FunFam" id="3.30.160.60:FF:002343">
    <property type="entry name" value="Zinc finger protein 33A"/>
    <property type="match status" value="1"/>
</dbReference>
<dbReference type="GO" id="GO:0000433">
    <property type="term" value="P:carbon catabolite repression of transcription from RNA polymerase II promoter by glucose"/>
    <property type="evidence" value="ECO:0007669"/>
    <property type="project" value="TreeGrafter"/>
</dbReference>
<keyword evidence="3" id="KW-0677">Repeat</keyword>